<organism evidence="2 3">
    <name type="scientific">Aplysia californica</name>
    <name type="common">California sea hare</name>
    <dbReference type="NCBI Taxonomy" id="6500"/>
    <lineage>
        <taxon>Eukaryota</taxon>
        <taxon>Metazoa</taxon>
        <taxon>Spiralia</taxon>
        <taxon>Lophotrochozoa</taxon>
        <taxon>Mollusca</taxon>
        <taxon>Gastropoda</taxon>
        <taxon>Heterobranchia</taxon>
        <taxon>Euthyneura</taxon>
        <taxon>Tectipleura</taxon>
        <taxon>Aplysiida</taxon>
        <taxon>Aplysioidea</taxon>
        <taxon>Aplysiidae</taxon>
        <taxon>Aplysia</taxon>
    </lineage>
</organism>
<sequence length="360" mass="37663">MFCDYATAQNSTLKIHLKRHHEGQLTSEGGGRRPRDASHLAGLREPDPSILNGRDSGRDSSPLSLGSRPYPKAASSSPLAEAGAGLCGDRQEQITNHRAAEYREANSNSLDNCTATDLQTYSRFGGESEAAVGPGESYSSAQTGSGGGHSNNMKSVIKNSSSAERADRHGASAVPGSGVKDANMAVRKLSLEPGSGELHRRFGHDDNSAPGGENGAKSRDDNRVESSRESDLGKSSHHGAGGQPNTRDLDISKSHASNSPPMDTSTGGGGKSDDRRTSLDLGRSPQVFSSLPKGWSVSTIDAAPTTTNSTSNAAAETVTLTTKSDSLMSLDQVDDEDVDDLDYSPALPSVVIPEKAFVRG</sequence>
<gene>
    <name evidence="3" type="primary">LOC101863688</name>
</gene>
<feature type="compositionally biased region" description="Basic and acidic residues" evidence="1">
    <location>
        <begin position="216"/>
        <end position="234"/>
    </location>
</feature>
<dbReference type="GeneID" id="101863688"/>
<evidence type="ECO:0000313" key="3">
    <source>
        <dbReference type="RefSeq" id="XP_012941125.1"/>
    </source>
</evidence>
<dbReference type="RefSeq" id="XP_012941125.1">
    <property type="nucleotide sequence ID" value="XM_013085671.2"/>
</dbReference>
<reference evidence="3" key="1">
    <citation type="submission" date="2025-08" db="UniProtKB">
        <authorList>
            <consortium name="RefSeq"/>
        </authorList>
    </citation>
    <scope>IDENTIFICATION</scope>
</reference>
<feature type="compositionally biased region" description="Polar residues" evidence="1">
    <location>
        <begin position="150"/>
        <end position="163"/>
    </location>
</feature>
<feature type="region of interest" description="Disordered" evidence="1">
    <location>
        <begin position="18"/>
        <end position="85"/>
    </location>
</feature>
<dbReference type="Proteomes" id="UP000694888">
    <property type="component" value="Unplaced"/>
</dbReference>
<name>A0ABM1A5C0_APLCA</name>
<feature type="compositionally biased region" description="Basic and acidic residues" evidence="1">
    <location>
        <begin position="30"/>
        <end position="47"/>
    </location>
</feature>
<evidence type="ECO:0000256" key="1">
    <source>
        <dbReference type="SAM" id="MobiDB-lite"/>
    </source>
</evidence>
<feature type="compositionally biased region" description="Basic and acidic residues" evidence="1">
    <location>
        <begin position="197"/>
        <end position="207"/>
    </location>
</feature>
<keyword evidence="2" id="KW-1185">Reference proteome</keyword>
<protein>
    <submittedName>
        <fullName evidence="3">Uncharacterized protein LOC101863688</fullName>
    </submittedName>
</protein>
<proteinExistence type="predicted"/>
<feature type="region of interest" description="Disordered" evidence="1">
    <location>
        <begin position="127"/>
        <end position="313"/>
    </location>
</feature>
<feature type="compositionally biased region" description="Low complexity" evidence="1">
    <location>
        <begin position="302"/>
        <end position="313"/>
    </location>
</feature>
<evidence type="ECO:0000313" key="2">
    <source>
        <dbReference type="Proteomes" id="UP000694888"/>
    </source>
</evidence>
<accession>A0ABM1A5C0</accession>